<feature type="chain" id="PRO_5024269863" evidence="2">
    <location>
        <begin position="23"/>
        <end position="1022"/>
    </location>
</feature>
<feature type="signal peptide" evidence="2">
    <location>
        <begin position="1"/>
        <end position="22"/>
    </location>
</feature>
<gene>
    <name evidence="4" type="ORF">F1649_07975</name>
</gene>
<dbReference type="EMBL" id="VWNE01000010">
    <property type="protein sequence ID" value="KAA8483814.1"/>
    <property type="molecule type" value="Genomic_DNA"/>
</dbReference>
<dbReference type="FunFam" id="2.60.40.1120:FF:000003">
    <property type="entry name" value="Outer membrane protein Omp121"/>
    <property type="match status" value="1"/>
</dbReference>
<keyword evidence="1" id="KW-0812">Transmembrane</keyword>
<dbReference type="InterPro" id="IPR023997">
    <property type="entry name" value="TonB-dep_OMP_SusC/RagA_CS"/>
</dbReference>
<dbReference type="PROSITE" id="PS52016">
    <property type="entry name" value="TONB_DEPENDENT_REC_3"/>
    <property type="match status" value="1"/>
</dbReference>
<keyword evidence="1" id="KW-0998">Cell outer membrane</keyword>
<keyword evidence="4" id="KW-0675">Receptor</keyword>
<keyword evidence="2" id="KW-0732">Signal</keyword>
<evidence type="ECO:0000313" key="4">
    <source>
        <dbReference type="EMBL" id="KAA8483814.1"/>
    </source>
</evidence>
<dbReference type="InterPro" id="IPR023996">
    <property type="entry name" value="TonB-dep_OMP_SusC/RagA"/>
</dbReference>
<dbReference type="InterPro" id="IPR008969">
    <property type="entry name" value="CarboxyPept-like_regulatory"/>
</dbReference>
<dbReference type="SUPFAM" id="SSF49464">
    <property type="entry name" value="Carboxypeptidase regulatory domain-like"/>
    <property type="match status" value="1"/>
</dbReference>
<dbReference type="AlphaFoldDB" id="A0A5M9HEP6"/>
<evidence type="ECO:0000256" key="1">
    <source>
        <dbReference type="PROSITE-ProRule" id="PRU01360"/>
    </source>
</evidence>
<evidence type="ECO:0000259" key="3">
    <source>
        <dbReference type="Pfam" id="PF07715"/>
    </source>
</evidence>
<evidence type="ECO:0000256" key="2">
    <source>
        <dbReference type="SAM" id="SignalP"/>
    </source>
</evidence>
<protein>
    <submittedName>
        <fullName evidence="4">TonB-dependent receptor</fullName>
    </submittedName>
</protein>
<dbReference type="RefSeq" id="WP_141814478.1">
    <property type="nucleotide sequence ID" value="NZ_VFPL01000001.1"/>
</dbReference>
<evidence type="ECO:0000313" key="5">
    <source>
        <dbReference type="Proteomes" id="UP000322918"/>
    </source>
</evidence>
<dbReference type="Proteomes" id="UP000322918">
    <property type="component" value="Unassembled WGS sequence"/>
</dbReference>
<keyword evidence="1" id="KW-0813">Transport</keyword>
<keyword evidence="5" id="KW-1185">Reference proteome</keyword>
<feature type="domain" description="TonB-dependent receptor plug" evidence="3">
    <location>
        <begin position="119"/>
        <end position="223"/>
    </location>
</feature>
<comment type="subcellular location">
    <subcellularLocation>
        <location evidence="1">Cell outer membrane</location>
        <topology evidence="1">Multi-pass membrane protein</topology>
    </subcellularLocation>
</comment>
<dbReference type="InterPro" id="IPR039426">
    <property type="entry name" value="TonB-dep_rcpt-like"/>
</dbReference>
<dbReference type="NCBIfam" id="TIGR04056">
    <property type="entry name" value="OMP_RagA_SusC"/>
    <property type="match status" value="1"/>
</dbReference>
<dbReference type="InterPro" id="IPR037066">
    <property type="entry name" value="Plug_dom_sf"/>
</dbReference>
<keyword evidence="1" id="KW-1134">Transmembrane beta strand</keyword>
<proteinExistence type="inferred from homology"/>
<dbReference type="GO" id="GO:0009279">
    <property type="term" value="C:cell outer membrane"/>
    <property type="evidence" value="ECO:0007669"/>
    <property type="project" value="UniProtKB-SubCell"/>
</dbReference>
<keyword evidence="1" id="KW-0472">Membrane</keyword>
<dbReference type="Gene3D" id="2.170.130.10">
    <property type="entry name" value="TonB-dependent receptor, plug domain"/>
    <property type="match status" value="1"/>
</dbReference>
<dbReference type="Pfam" id="PF13715">
    <property type="entry name" value="CarbopepD_reg_2"/>
    <property type="match status" value="1"/>
</dbReference>
<name>A0A5M9HEP6_9SPHI</name>
<reference evidence="4 5" key="1">
    <citation type="submission" date="2019-09" db="EMBL/GenBank/DDBJ databases">
        <title>Pararcticibacter amylolyticus gen. nov., sp. nov., isolated from a rottenly hemp rope, and reclassification of Pedobacter tournemirensis as Pararcticibacter tournemirensis comb. nov.</title>
        <authorList>
            <person name="Cai Y."/>
        </authorList>
    </citation>
    <scope>NUCLEOTIDE SEQUENCE [LARGE SCALE GENOMIC DNA]</scope>
    <source>
        <strain evidence="4 5">TF5-37.2-LB10</strain>
    </source>
</reference>
<dbReference type="OrthoDB" id="601197at2"/>
<dbReference type="Pfam" id="PF07715">
    <property type="entry name" value="Plug"/>
    <property type="match status" value="1"/>
</dbReference>
<dbReference type="PROSITE" id="PS00018">
    <property type="entry name" value="EF_HAND_1"/>
    <property type="match status" value="1"/>
</dbReference>
<dbReference type="InterPro" id="IPR012910">
    <property type="entry name" value="Plug_dom"/>
</dbReference>
<organism evidence="4 5">
    <name type="scientific">Arcticibacter tournemirensis</name>
    <dbReference type="NCBI Taxonomy" id="699437"/>
    <lineage>
        <taxon>Bacteria</taxon>
        <taxon>Pseudomonadati</taxon>
        <taxon>Bacteroidota</taxon>
        <taxon>Sphingobacteriia</taxon>
        <taxon>Sphingobacteriales</taxon>
        <taxon>Sphingobacteriaceae</taxon>
        <taxon>Arcticibacter</taxon>
    </lineage>
</organism>
<comment type="caution">
    <text evidence="4">The sequence shown here is derived from an EMBL/GenBank/DDBJ whole genome shotgun (WGS) entry which is preliminary data.</text>
</comment>
<comment type="similarity">
    <text evidence="1">Belongs to the TonB-dependent receptor family.</text>
</comment>
<sequence>MMKKFILLTCIVLLGISFDLLSQEQVTVSGLITDTNKEPLIGVSISIANMPGLGAISDVNGKYTIKMPAYQTLVFTYIGFEKQEVLVKEQRVVNIVLKETKANALNEVVITSTGAQRKIAVTGAITTVDVERLKSNPTTSIADGLAGVVPGIMAMQTSGRPGSVSEFWVRSISTFGASNAAMVLIDGFERDMNEINVEDIESFTVLKDASATAIYGSRGANGVILIKTKRGKEGKVNINAKVEGFYSQLTKLPKFADGYTYASLANEAKAARNQEALYSPTELELLRLGLDPDRFPDVDWMDVVLRDEAKSQRSVLNLGGGGKTARYYISGSYQNQEGMYKVDNAIKKYNTNTNFNKYTYRLSVDMDITKTTLLSGGVSGSLRKQNDPGVGTDAIWTSLMGYNAVMMPLLYTNGRVPSWTGKDDNLNPWVQGTMTGYNQSWANNIQTTLNLDQKLDFITKGLRFLGRFGYDTYNTNWIKRFKRPEVWNADRLRNEGELVFKRVAEEQKMIQSSGSDGDKREFFEWETHYNRSIGSHNLGAVLKYSQASKVFTQNIGTDLKNGIARRNQGVAGRANYNWKSRYFIDFNFGYTGSENFHKDYRYGFFPAISGAWNIGEEPILKSLDWLNMLKIRYSYGKTGNDDLGNDIRFPYLYSIEQMTGGGYQFADFESSEPAWNGMRYSSISSRDVSWEISTKKDLGIDYSLFHDKFSGSVDYFYEHREGIYMERRFLSGMTGLESNPSANVGEVEARGFDGNFTLKQKLNQVDFTLRGNITYSKNEILERDEENTIYGYKLQEGHRVNQARGLVDLGLFKDYDDIRNSPRQTFGEVMPGDIKYKDINGDGIVNNDDIVAIGATTRPNLTYGFGASASWKGLDVNVHFQGVGKSSYFINGTSVYMFQGGDGWGNILNELANSNRWVLGVNEDPNADYPRLTYGDNPNNYRASTFWLRDGSYLRLKTLDVGYSLPKTLVNRAHLNTVRFFLIGTNLLTFSDFKLWDPEMGSSDGKRYPLSKTLSLGVSVSL</sequence>
<dbReference type="SUPFAM" id="SSF56935">
    <property type="entry name" value="Porins"/>
    <property type="match status" value="1"/>
</dbReference>
<dbReference type="InterPro" id="IPR018247">
    <property type="entry name" value="EF_Hand_1_Ca_BS"/>
</dbReference>
<accession>A0A5M9HEP6</accession>
<dbReference type="NCBIfam" id="TIGR04057">
    <property type="entry name" value="SusC_RagA_signa"/>
    <property type="match status" value="1"/>
</dbReference>
<dbReference type="FunFam" id="2.170.130.10:FF:000003">
    <property type="entry name" value="SusC/RagA family TonB-linked outer membrane protein"/>
    <property type="match status" value="1"/>
</dbReference>